<evidence type="ECO:0000259" key="1">
    <source>
        <dbReference type="Pfam" id="PF04965"/>
    </source>
</evidence>
<reference evidence="2" key="1">
    <citation type="submission" date="2011-03" db="EMBL/GenBank/DDBJ databases">
        <title>Complete sequence of Sphingobacterium sp. 21.</title>
        <authorList>
            <consortium name="US DOE Joint Genome Institute"/>
            <person name="Lucas S."/>
            <person name="Copeland A."/>
            <person name="Lapidus A."/>
            <person name="Cheng J.-F."/>
            <person name="Goodwin L."/>
            <person name="Pitluck S."/>
            <person name="Davenport K."/>
            <person name="Detter J.C."/>
            <person name="Han C."/>
            <person name="Tapia R."/>
            <person name="Land M."/>
            <person name="Hauser L."/>
            <person name="Kyrpides N."/>
            <person name="Ivanova N."/>
            <person name="Ovchinnikova G."/>
            <person name="Pagani I."/>
            <person name="Siebers A.K."/>
            <person name="Allgaier M."/>
            <person name="Thelen M.P."/>
            <person name="Hugenholtz P."/>
            <person name="Woyke T."/>
        </authorList>
    </citation>
    <scope>NUCLEOTIDE SEQUENCE</scope>
    <source>
        <strain evidence="2">21</strain>
    </source>
</reference>
<evidence type="ECO:0000313" key="2">
    <source>
        <dbReference type="EMBL" id="ADZ81346.1"/>
    </source>
</evidence>
<gene>
    <name evidence="2" type="ordered locus">Sph21_4839</name>
</gene>
<sequence>MQGFRYKKPLSFKRLVAGKGLETTDVGYSVSQHIELLIFTHFGEHRFNRQYGCSIWELDFELIISDWKWEEKFKQSLLTAIRLEEPRIYNVDVQVDLSEAARASFGSGVTEVKKRVSIYVKGLIVETGEAYQFSTDLFLGPLSGKENKV</sequence>
<dbReference type="EMBL" id="CP002584">
    <property type="protein sequence ID" value="ADZ81346.1"/>
    <property type="molecule type" value="Genomic_DNA"/>
</dbReference>
<proteinExistence type="predicted"/>
<dbReference type="SUPFAM" id="SSF160719">
    <property type="entry name" value="gpW/gp25-like"/>
    <property type="match status" value="1"/>
</dbReference>
<dbReference type="PATRIC" id="fig|743722.3.peg.5136"/>
<dbReference type="KEGG" id="shg:Sph21_4839"/>
<name>F4C6C3_SPHS2</name>
<dbReference type="HOGENOM" id="CLU_150505_0_0_10"/>
<dbReference type="OrthoDB" id="1161413at2"/>
<protein>
    <submittedName>
        <fullName evidence="2">GpW/GP25 family protein</fullName>
    </submittedName>
</protein>
<dbReference type="AlphaFoldDB" id="F4C6C3"/>
<feature type="domain" description="IraD/Gp25-like" evidence="1">
    <location>
        <begin position="29"/>
        <end position="121"/>
    </location>
</feature>
<dbReference type="InterPro" id="IPR007048">
    <property type="entry name" value="IraD/Gp25-like"/>
</dbReference>
<dbReference type="Gene3D" id="3.10.450.40">
    <property type="match status" value="1"/>
</dbReference>
<accession>F4C6C3</accession>
<dbReference type="eggNOG" id="COG3628">
    <property type="taxonomic scope" value="Bacteria"/>
</dbReference>
<organism evidence="2">
    <name type="scientific">Sphingobacterium sp. (strain 21)</name>
    <dbReference type="NCBI Taxonomy" id="743722"/>
    <lineage>
        <taxon>Bacteria</taxon>
        <taxon>Pseudomonadati</taxon>
        <taxon>Bacteroidota</taxon>
        <taxon>Sphingobacteriia</taxon>
        <taxon>Sphingobacteriales</taxon>
        <taxon>Sphingobacteriaceae</taxon>
        <taxon>Sphingobacterium</taxon>
    </lineage>
</organism>
<dbReference type="STRING" id="743722.Sph21_4839"/>
<dbReference type="Pfam" id="PF04965">
    <property type="entry name" value="GPW_gp25"/>
    <property type="match status" value="1"/>
</dbReference>